<dbReference type="PANTHER" id="PTHR46696:SF1">
    <property type="entry name" value="CYTOCHROME P450 YJIB-RELATED"/>
    <property type="match status" value="1"/>
</dbReference>
<dbReference type="OrthoDB" id="4133219at2"/>
<proteinExistence type="inferred from homology"/>
<evidence type="ECO:0000256" key="7">
    <source>
        <dbReference type="SAM" id="MobiDB-lite"/>
    </source>
</evidence>
<keyword evidence="2" id="KW-0349">Heme</keyword>
<evidence type="ECO:0000313" key="9">
    <source>
        <dbReference type="Proteomes" id="UP000334990"/>
    </source>
</evidence>
<dbReference type="InterPro" id="IPR036396">
    <property type="entry name" value="Cyt_P450_sf"/>
</dbReference>
<dbReference type="AlphaFoldDB" id="A0A5M3VSH8"/>
<comment type="caution">
    <text evidence="8">The sequence shown here is derived from an EMBL/GenBank/DDBJ whole genome shotgun (WGS) entry which is preliminary data.</text>
</comment>
<keyword evidence="3" id="KW-0479">Metal-binding</keyword>
<evidence type="ECO:0000256" key="1">
    <source>
        <dbReference type="ARBA" id="ARBA00010617"/>
    </source>
</evidence>
<dbReference type="InterPro" id="IPR002397">
    <property type="entry name" value="Cyt_P450_B"/>
</dbReference>
<keyword evidence="9" id="KW-1185">Reference proteome</keyword>
<comment type="similarity">
    <text evidence="1">Belongs to the cytochrome P450 family.</text>
</comment>
<dbReference type="PANTHER" id="PTHR46696">
    <property type="entry name" value="P450, PUTATIVE (EUROFUNG)-RELATED"/>
    <property type="match status" value="1"/>
</dbReference>
<dbReference type="GO" id="GO:0020037">
    <property type="term" value="F:heme binding"/>
    <property type="evidence" value="ECO:0007669"/>
    <property type="project" value="InterPro"/>
</dbReference>
<accession>A0A5M3VSH8</accession>
<dbReference type="GO" id="GO:0005506">
    <property type="term" value="F:iron ion binding"/>
    <property type="evidence" value="ECO:0007669"/>
    <property type="project" value="InterPro"/>
</dbReference>
<dbReference type="Proteomes" id="UP000334990">
    <property type="component" value="Unassembled WGS sequence"/>
</dbReference>
<protein>
    <submittedName>
        <fullName evidence="8">Cytochrome P450 hydroxylase</fullName>
    </submittedName>
</protein>
<dbReference type="FunFam" id="1.10.630.10:FF:000018">
    <property type="entry name" value="Cytochrome P450 monooxygenase"/>
    <property type="match status" value="1"/>
</dbReference>
<dbReference type="CDD" id="cd11029">
    <property type="entry name" value="CYP107-like"/>
    <property type="match status" value="1"/>
</dbReference>
<evidence type="ECO:0000313" key="8">
    <source>
        <dbReference type="EMBL" id="GER99473.1"/>
    </source>
</evidence>
<evidence type="ECO:0000256" key="6">
    <source>
        <dbReference type="ARBA" id="ARBA00023033"/>
    </source>
</evidence>
<name>A0A5M3VSH8_9ACTN</name>
<evidence type="ECO:0000256" key="5">
    <source>
        <dbReference type="ARBA" id="ARBA00023004"/>
    </source>
</evidence>
<dbReference type="InterPro" id="IPR001128">
    <property type="entry name" value="Cyt_P450"/>
</dbReference>
<reference evidence="8 9" key="1">
    <citation type="submission" date="2019-10" db="EMBL/GenBank/DDBJ databases">
        <title>Whole genome shotgun sequence of Acrocarpospora corrugata NBRC 13972.</title>
        <authorList>
            <person name="Ichikawa N."/>
            <person name="Kimura A."/>
            <person name="Kitahashi Y."/>
            <person name="Komaki H."/>
            <person name="Oguchi A."/>
        </authorList>
    </citation>
    <scope>NUCLEOTIDE SEQUENCE [LARGE SCALE GENOMIC DNA]</scope>
    <source>
        <strain evidence="8 9">NBRC 13972</strain>
    </source>
</reference>
<evidence type="ECO:0000256" key="3">
    <source>
        <dbReference type="ARBA" id="ARBA00022723"/>
    </source>
</evidence>
<keyword evidence="6" id="KW-0503">Monooxygenase</keyword>
<dbReference type="EMBL" id="BLAD01000040">
    <property type="protein sequence ID" value="GER99473.1"/>
    <property type="molecule type" value="Genomic_DNA"/>
</dbReference>
<dbReference type="RefSeq" id="WP_155335866.1">
    <property type="nucleotide sequence ID" value="NZ_BAAABN010000042.1"/>
</dbReference>
<dbReference type="SUPFAM" id="SSF48264">
    <property type="entry name" value="Cytochrome P450"/>
    <property type="match status" value="1"/>
</dbReference>
<gene>
    <name evidence="8" type="ORF">Acor_15370</name>
</gene>
<sequence>MSNRRGLSVCPPEELVAARHRDPYPYFAWLRAHAPAYREVSPSGLPVWQITRYDDVRDLLADPRLSKRPATTGRACPTGPAGLQDNLVNADPPEHTRLRKLVNKAFVPAQVKALEPLIQATAEDLLDRMPPGTADLIDDFAAPLAFSMIRTILGVPDDLDTPELRGMLLDTLTYDAAGSDGKADLDRRLHAYLAELIARKRREGGHGSGDLLMHLIAACDEAGNLTERELIGTAYILLLVGQDTTVNLIGNGTLALLRHRDQLDLLRERPYLIDSAIEELLRYDAPVRKATFRAAAEPLPLHGTTIPAGDVVSLVIASANRDPDRFERADELDLTRTPNDHLSLGRGPHFCVGAALARLEGRIAFPLLLRRLGHIELAVPPESLTWRPSRVMRGLTHLPISWTSPAVRRGRPC</sequence>
<dbReference type="PRINTS" id="PR00359">
    <property type="entry name" value="BP450"/>
</dbReference>
<keyword evidence="4" id="KW-0560">Oxidoreductase</keyword>
<evidence type="ECO:0000256" key="4">
    <source>
        <dbReference type="ARBA" id="ARBA00023002"/>
    </source>
</evidence>
<dbReference type="Pfam" id="PF00067">
    <property type="entry name" value="p450"/>
    <property type="match status" value="1"/>
</dbReference>
<keyword evidence="5" id="KW-0408">Iron</keyword>
<dbReference type="Gene3D" id="1.10.630.10">
    <property type="entry name" value="Cytochrome P450"/>
    <property type="match status" value="1"/>
</dbReference>
<feature type="region of interest" description="Disordered" evidence="7">
    <location>
        <begin position="68"/>
        <end position="88"/>
    </location>
</feature>
<organism evidence="8 9">
    <name type="scientific">Acrocarpospora corrugata</name>
    <dbReference type="NCBI Taxonomy" id="35763"/>
    <lineage>
        <taxon>Bacteria</taxon>
        <taxon>Bacillati</taxon>
        <taxon>Actinomycetota</taxon>
        <taxon>Actinomycetes</taxon>
        <taxon>Streptosporangiales</taxon>
        <taxon>Streptosporangiaceae</taxon>
        <taxon>Acrocarpospora</taxon>
    </lineage>
</organism>
<dbReference type="GO" id="GO:0004497">
    <property type="term" value="F:monooxygenase activity"/>
    <property type="evidence" value="ECO:0007669"/>
    <property type="project" value="UniProtKB-KW"/>
</dbReference>
<dbReference type="GO" id="GO:0016705">
    <property type="term" value="F:oxidoreductase activity, acting on paired donors, with incorporation or reduction of molecular oxygen"/>
    <property type="evidence" value="ECO:0007669"/>
    <property type="project" value="InterPro"/>
</dbReference>
<evidence type="ECO:0000256" key="2">
    <source>
        <dbReference type="ARBA" id="ARBA00022617"/>
    </source>
</evidence>